<gene>
    <name evidence="1" type="ORF">HJ01_02179</name>
</gene>
<accession>H7FS29</accession>
<comment type="caution">
    <text evidence="1">The sequence shown here is derived from an EMBL/GenBank/DDBJ whole genome shotgun (WGS) entry which is preliminary data.</text>
</comment>
<dbReference type="Proteomes" id="UP000005566">
    <property type="component" value="Unassembled WGS sequence"/>
</dbReference>
<evidence type="ECO:0000313" key="2">
    <source>
        <dbReference type="Proteomes" id="UP000005566"/>
    </source>
</evidence>
<keyword evidence="2" id="KW-1185">Reference proteome</keyword>
<dbReference type="STRING" id="1086011.HJ01_02179"/>
<organism evidence="1 2">
    <name type="scientific">Flavobacterium frigoris (strain PS1)</name>
    <dbReference type="NCBI Taxonomy" id="1086011"/>
    <lineage>
        <taxon>Bacteria</taxon>
        <taxon>Pseudomonadati</taxon>
        <taxon>Bacteroidota</taxon>
        <taxon>Flavobacteriia</taxon>
        <taxon>Flavobacteriales</taxon>
        <taxon>Flavobacteriaceae</taxon>
        <taxon>Flavobacterium</taxon>
    </lineage>
</organism>
<dbReference type="EMBL" id="AHKF01000018">
    <property type="protein sequence ID" value="EIA08457.1"/>
    <property type="molecule type" value="Genomic_DNA"/>
</dbReference>
<name>H7FS29_FLAFP</name>
<dbReference type="AlphaFoldDB" id="H7FS29"/>
<sequence length="38" mass="4343">MIAKIQPDSYELKIEKMTMENIAGSGVFLEELNVKKPF</sequence>
<proteinExistence type="predicted"/>
<protein>
    <submittedName>
        <fullName evidence="1">Uncharacterized protein</fullName>
    </submittedName>
</protein>
<reference evidence="1 2" key="1">
    <citation type="journal article" date="2014" name="Acta Crystallogr. D">
        <title>Structure-based characterization and antifreeze properties of a hyperactive ice-binding protein from the Antarctic bacterium Flavobacterium frigoris PS1.</title>
        <authorList>
            <person name="Do H."/>
            <person name="Kim S.J."/>
            <person name="Kim H.J."/>
            <person name="Lee J.H."/>
        </authorList>
    </citation>
    <scope>NUCLEOTIDE SEQUENCE [LARGE SCALE GENOMIC DNA]</scope>
    <source>
        <strain evidence="1 2">PS1</strain>
    </source>
</reference>
<dbReference type="PATRIC" id="fig|1086011.3.peg.2133"/>
<evidence type="ECO:0000313" key="1">
    <source>
        <dbReference type="EMBL" id="EIA08457.1"/>
    </source>
</evidence>